<proteinExistence type="predicted"/>
<accession>A0AA36ME75</accession>
<feature type="region of interest" description="Disordered" evidence="1">
    <location>
        <begin position="198"/>
        <end position="258"/>
    </location>
</feature>
<dbReference type="Proteomes" id="UP001176961">
    <property type="component" value="Unassembled WGS sequence"/>
</dbReference>
<sequence>MNRAAGLLHGTRRLTAFAEVRAVHVPVPNEESVHREKHTSTGLVGKIMEQVNKIGNDRTHVLYGDYPGGNVGRPKGQEYEPHEKTRIGRGRGAVDELGDAECGGTGSRNMKDSSDYREEIKMSYRSIALLQSSRRLLACAEARNIHTAGPQYGVIKDAGDKAKEMAEAAKEKLDEAGKAVKDTVKAGYEKVADMGTNQTDKVHGKYPGGNVGRPRTAEAEAFPDTRRGRGKGTADELGDAESGGASTGKMKGTHAYRE</sequence>
<keyword evidence="3" id="KW-1185">Reference proteome</keyword>
<evidence type="ECO:0000313" key="2">
    <source>
        <dbReference type="EMBL" id="CAJ0607145.1"/>
    </source>
</evidence>
<organism evidence="2 3">
    <name type="scientific">Cylicocyclus nassatus</name>
    <name type="common">Nematode worm</name>
    <dbReference type="NCBI Taxonomy" id="53992"/>
    <lineage>
        <taxon>Eukaryota</taxon>
        <taxon>Metazoa</taxon>
        <taxon>Ecdysozoa</taxon>
        <taxon>Nematoda</taxon>
        <taxon>Chromadorea</taxon>
        <taxon>Rhabditida</taxon>
        <taxon>Rhabditina</taxon>
        <taxon>Rhabditomorpha</taxon>
        <taxon>Strongyloidea</taxon>
        <taxon>Strongylidae</taxon>
        <taxon>Cylicocyclus</taxon>
    </lineage>
</organism>
<evidence type="ECO:0000313" key="3">
    <source>
        <dbReference type="Proteomes" id="UP001176961"/>
    </source>
</evidence>
<dbReference type="AlphaFoldDB" id="A0AA36ME75"/>
<evidence type="ECO:0000256" key="1">
    <source>
        <dbReference type="SAM" id="MobiDB-lite"/>
    </source>
</evidence>
<dbReference type="EMBL" id="CATQJL010000316">
    <property type="protein sequence ID" value="CAJ0607145.1"/>
    <property type="molecule type" value="Genomic_DNA"/>
</dbReference>
<comment type="caution">
    <text evidence="2">The sequence shown here is derived from an EMBL/GenBank/DDBJ whole genome shotgun (WGS) entry which is preliminary data.</text>
</comment>
<feature type="compositionally biased region" description="Basic and acidic residues" evidence="1">
    <location>
        <begin position="215"/>
        <end position="227"/>
    </location>
</feature>
<gene>
    <name evidence="2" type="ORF">CYNAS_LOCUS19128</name>
</gene>
<protein>
    <submittedName>
        <fullName evidence="2">Uncharacterized protein</fullName>
    </submittedName>
</protein>
<reference evidence="2" key="1">
    <citation type="submission" date="2023-07" db="EMBL/GenBank/DDBJ databases">
        <authorList>
            <consortium name="CYATHOMIX"/>
        </authorList>
    </citation>
    <scope>NUCLEOTIDE SEQUENCE</scope>
    <source>
        <strain evidence="2">N/A</strain>
    </source>
</reference>
<name>A0AA36ME75_CYLNA</name>
<feature type="region of interest" description="Disordered" evidence="1">
    <location>
        <begin position="94"/>
        <end position="113"/>
    </location>
</feature>